<comment type="caution">
    <text evidence="2">The sequence shown here is derived from an EMBL/GenBank/DDBJ whole genome shotgun (WGS) entry which is preliminary data.</text>
</comment>
<dbReference type="Pfam" id="PF13333">
    <property type="entry name" value="rve_2"/>
    <property type="match status" value="1"/>
</dbReference>
<gene>
    <name evidence="2" type="primary">tnp</name>
    <name evidence="2" type="ORF">BGE01nite_57740</name>
</gene>
<organism evidence="2 3">
    <name type="scientific">Brevifollis gellanilyticus</name>
    <dbReference type="NCBI Taxonomy" id="748831"/>
    <lineage>
        <taxon>Bacteria</taxon>
        <taxon>Pseudomonadati</taxon>
        <taxon>Verrucomicrobiota</taxon>
        <taxon>Verrucomicrobiia</taxon>
        <taxon>Verrucomicrobiales</taxon>
        <taxon>Verrucomicrobiaceae</taxon>
    </lineage>
</organism>
<keyword evidence="3" id="KW-1185">Reference proteome</keyword>
<dbReference type="InterPro" id="IPR050900">
    <property type="entry name" value="Transposase_IS3/IS150/IS904"/>
</dbReference>
<dbReference type="EMBL" id="BKAG01000124">
    <property type="protein sequence ID" value="GEP46483.1"/>
    <property type="molecule type" value="Genomic_DNA"/>
</dbReference>
<proteinExistence type="predicted"/>
<protein>
    <submittedName>
        <fullName evidence="2">Transposase</fullName>
    </submittedName>
</protein>
<dbReference type="Gene3D" id="3.30.420.10">
    <property type="entry name" value="Ribonuclease H-like superfamily/Ribonuclease H"/>
    <property type="match status" value="1"/>
</dbReference>
<dbReference type="Proteomes" id="UP000321577">
    <property type="component" value="Unassembled WGS sequence"/>
</dbReference>
<dbReference type="GO" id="GO:0003676">
    <property type="term" value="F:nucleic acid binding"/>
    <property type="evidence" value="ECO:0007669"/>
    <property type="project" value="InterPro"/>
</dbReference>
<dbReference type="NCBIfam" id="NF033516">
    <property type="entry name" value="transpos_IS3"/>
    <property type="match status" value="1"/>
</dbReference>
<dbReference type="PROSITE" id="PS50994">
    <property type="entry name" value="INTEGRASE"/>
    <property type="match status" value="1"/>
</dbReference>
<sequence length="278" mass="31489">MNLTQACQALQVSRSGYHAHLRKCQRPRRIQDASLAAEIHTCFDASRRTYGSPRLVRCLRARGLRHGKNRIARLMREQGLRVRQKRRFLPRTTVADPGVVPASNHLLARPAPDKPNQVWVSDITYLPTGEGWLYLAAEMDLCSRRILGWQTGESLATTLPASALDNALRSRGRHPGKDLLHHSDQGCQYASAVFRRRLHLHGITQSMSRRGNCYDNAAMESFWATLKTECFASTVPATRAQARSMVFDYIETFYNPVRLHSSLDFLSPVAFELSFLNN</sequence>
<feature type="domain" description="Integrase catalytic" evidence="1">
    <location>
        <begin position="111"/>
        <end position="276"/>
    </location>
</feature>
<dbReference type="SUPFAM" id="SSF53098">
    <property type="entry name" value="Ribonuclease H-like"/>
    <property type="match status" value="1"/>
</dbReference>
<dbReference type="InterPro" id="IPR036397">
    <property type="entry name" value="RNaseH_sf"/>
</dbReference>
<name>A0A512MIB1_9BACT</name>
<dbReference type="InterPro" id="IPR012337">
    <property type="entry name" value="RNaseH-like_sf"/>
</dbReference>
<dbReference type="GO" id="GO:0015074">
    <property type="term" value="P:DNA integration"/>
    <property type="evidence" value="ECO:0007669"/>
    <property type="project" value="InterPro"/>
</dbReference>
<evidence type="ECO:0000259" key="1">
    <source>
        <dbReference type="PROSITE" id="PS50994"/>
    </source>
</evidence>
<evidence type="ECO:0000313" key="2">
    <source>
        <dbReference type="EMBL" id="GEP46483.1"/>
    </source>
</evidence>
<dbReference type="InterPro" id="IPR025948">
    <property type="entry name" value="HTH-like_dom"/>
</dbReference>
<dbReference type="OrthoDB" id="193795at2"/>
<dbReference type="Pfam" id="PF00665">
    <property type="entry name" value="rve"/>
    <property type="match status" value="1"/>
</dbReference>
<accession>A0A512MIB1</accession>
<dbReference type="PANTHER" id="PTHR46889">
    <property type="entry name" value="TRANSPOSASE INSF FOR INSERTION SEQUENCE IS3B-RELATED"/>
    <property type="match status" value="1"/>
</dbReference>
<dbReference type="Pfam" id="PF13276">
    <property type="entry name" value="HTH_21"/>
    <property type="match status" value="1"/>
</dbReference>
<reference evidence="2 3" key="1">
    <citation type="submission" date="2019-07" db="EMBL/GenBank/DDBJ databases">
        <title>Whole genome shotgun sequence of Brevifollis gellanilyticus NBRC 108608.</title>
        <authorList>
            <person name="Hosoyama A."/>
            <person name="Uohara A."/>
            <person name="Ohji S."/>
            <person name="Ichikawa N."/>
        </authorList>
    </citation>
    <scope>NUCLEOTIDE SEQUENCE [LARGE SCALE GENOMIC DNA]</scope>
    <source>
        <strain evidence="2 3">NBRC 108608</strain>
    </source>
</reference>
<dbReference type="AlphaFoldDB" id="A0A512MIB1"/>
<dbReference type="InterPro" id="IPR048020">
    <property type="entry name" value="Transpos_IS3"/>
</dbReference>
<evidence type="ECO:0000313" key="3">
    <source>
        <dbReference type="Proteomes" id="UP000321577"/>
    </source>
</evidence>
<dbReference type="InterPro" id="IPR001584">
    <property type="entry name" value="Integrase_cat-core"/>
</dbReference>
<dbReference type="PANTHER" id="PTHR46889:SF4">
    <property type="entry name" value="TRANSPOSASE INSO FOR INSERTION SEQUENCE ELEMENT IS911B-RELATED"/>
    <property type="match status" value="1"/>
</dbReference>